<evidence type="ECO:0000313" key="6">
    <source>
        <dbReference type="Proteomes" id="UP000295511"/>
    </source>
</evidence>
<keyword evidence="2" id="KW-0328">Glycosyltransferase</keyword>
<dbReference type="CDD" id="cd03801">
    <property type="entry name" value="GT4_PimA-like"/>
    <property type="match status" value="1"/>
</dbReference>
<sequence>MSKSVVMVSSQYPPVYGGAGQQAQLLSNVLVSRGWKVTVVTLDQEGIGSTVHGGLRVVRVLRGIAGAGKTSRALTTVVLGLTAAWLVLSSRPSAVHIHGAYWWSLPPVIAGRVASATSVVKITRDGEDDPGTVFGRKVFGAVPLGWLYGLSLKLCDFVVVLSAEAYNKSTGLVASDRLRLIRNGVDLTALARTPDRREAARKALDVKAGARVTTFVGYLVEHKGVLDLLAAWKLRELSNNSELWLVGPYEGFYRELTSNAIDEIRRMQDAGYKIRLFGQVGKDEMPEIYWASDVFTLPSYKEGMPNSLAEAIAAGCTIVGTAIPGITDIASFASSILVKPGDIAALAEALDSAEASADVEMPETSSMGIDATASKIEELYAKKI</sequence>
<dbReference type="GO" id="GO:1901137">
    <property type="term" value="P:carbohydrate derivative biosynthetic process"/>
    <property type="evidence" value="ECO:0007669"/>
    <property type="project" value="UniProtKB-ARBA"/>
</dbReference>
<dbReference type="AlphaFoldDB" id="A0A4R5KHG1"/>
<evidence type="ECO:0000256" key="3">
    <source>
        <dbReference type="ARBA" id="ARBA00022679"/>
    </source>
</evidence>
<keyword evidence="6" id="KW-1185">Reference proteome</keyword>
<dbReference type="Pfam" id="PF13579">
    <property type="entry name" value="Glyco_trans_4_4"/>
    <property type="match status" value="1"/>
</dbReference>
<reference evidence="5 6" key="1">
    <citation type="submission" date="2019-03" db="EMBL/GenBank/DDBJ databases">
        <title>Whole genome sequence of Arthrobacter sp JH1-1.</title>
        <authorList>
            <person name="Trinh H.N."/>
        </authorList>
    </citation>
    <scope>NUCLEOTIDE SEQUENCE [LARGE SCALE GENOMIC DNA]</scope>
    <source>
        <strain evidence="5 6">JH1-1</strain>
    </source>
</reference>
<dbReference type="Proteomes" id="UP000295511">
    <property type="component" value="Unassembled WGS sequence"/>
</dbReference>
<evidence type="ECO:0000256" key="1">
    <source>
        <dbReference type="ARBA" id="ARBA00021292"/>
    </source>
</evidence>
<protein>
    <recommendedName>
        <fullName evidence="1">D-inositol 3-phosphate glycosyltransferase</fullName>
    </recommendedName>
</protein>
<evidence type="ECO:0000256" key="2">
    <source>
        <dbReference type="ARBA" id="ARBA00022676"/>
    </source>
</evidence>
<dbReference type="GO" id="GO:0016757">
    <property type="term" value="F:glycosyltransferase activity"/>
    <property type="evidence" value="ECO:0007669"/>
    <property type="project" value="UniProtKB-KW"/>
</dbReference>
<dbReference type="Gene3D" id="3.40.50.2000">
    <property type="entry name" value="Glycogen Phosphorylase B"/>
    <property type="match status" value="2"/>
</dbReference>
<proteinExistence type="predicted"/>
<dbReference type="SUPFAM" id="SSF53756">
    <property type="entry name" value="UDP-Glycosyltransferase/glycogen phosphorylase"/>
    <property type="match status" value="1"/>
</dbReference>
<feature type="domain" description="Glycosyltransferase subfamily 4-like N-terminal" evidence="4">
    <location>
        <begin position="17"/>
        <end position="184"/>
    </location>
</feature>
<dbReference type="EMBL" id="SMRU01000014">
    <property type="protein sequence ID" value="TDF94909.1"/>
    <property type="molecule type" value="Genomic_DNA"/>
</dbReference>
<dbReference type="PANTHER" id="PTHR45947:SF3">
    <property type="entry name" value="SULFOQUINOVOSYL TRANSFERASE SQD2"/>
    <property type="match status" value="1"/>
</dbReference>
<dbReference type="InterPro" id="IPR028098">
    <property type="entry name" value="Glyco_trans_4-like_N"/>
</dbReference>
<gene>
    <name evidence="5" type="ORF">E1809_12855</name>
</gene>
<dbReference type="InterPro" id="IPR050194">
    <property type="entry name" value="Glycosyltransferase_grp1"/>
</dbReference>
<dbReference type="Pfam" id="PF13692">
    <property type="entry name" value="Glyco_trans_1_4"/>
    <property type="match status" value="1"/>
</dbReference>
<dbReference type="PANTHER" id="PTHR45947">
    <property type="entry name" value="SULFOQUINOVOSYL TRANSFERASE SQD2"/>
    <property type="match status" value="1"/>
</dbReference>
<name>A0A4R5KHG1_9MICC</name>
<accession>A0A4R5KHG1</accession>
<evidence type="ECO:0000313" key="5">
    <source>
        <dbReference type="EMBL" id="TDF94909.1"/>
    </source>
</evidence>
<comment type="caution">
    <text evidence="5">The sequence shown here is derived from an EMBL/GenBank/DDBJ whole genome shotgun (WGS) entry which is preliminary data.</text>
</comment>
<organism evidence="5 6">
    <name type="scientific">Arthrobacter terricola</name>
    <dbReference type="NCBI Taxonomy" id="2547396"/>
    <lineage>
        <taxon>Bacteria</taxon>
        <taxon>Bacillati</taxon>
        <taxon>Actinomycetota</taxon>
        <taxon>Actinomycetes</taxon>
        <taxon>Micrococcales</taxon>
        <taxon>Micrococcaceae</taxon>
        <taxon>Arthrobacter</taxon>
    </lineage>
</organism>
<evidence type="ECO:0000259" key="4">
    <source>
        <dbReference type="Pfam" id="PF13579"/>
    </source>
</evidence>
<keyword evidence="3 5" id="KW-0808">Transferase</keyword>